<organism evidence="3 4">
    <name type="scientific">Flammeovirga agarivorans</name>
    <dbReference type="NCBI Taxonomy" id="2726742"/>
    <lineage>
        <taxon>Bacteria</taxon>
        <taxon>Pseudomonadati</taxon>
        <taxon>Bacteroidota</taxon>
        <taxon>Cytophagia</taxon>
        <taxon>Cytophagales</taxon>
        <taxon>Flammeovirgaceae</taxon>
        <taxon>Flammeovirga</taxon>
    </lineage>
</organism>
<name>A0A7X8SII7_9BACT</name>
<protein>
    <submittedName>
        <fullName evidence="3">Universal stress protein</fullName>
    </submittedName>
</protein>
<dbReference type="CDD" id="cd00293">
    <property type="entry name" value="USP-like"/>
    <property type="match status" value="2"/>
</dbReference>
<accession>A0A7X8SII7</accession>
<dbReference type="PRINTS" id="PR01438">
    <property type="entry name" value="UNVRSLSTRESS"/>
</dbReference>
<dbReference type="InterPro" id="IPR006015">
    <property type="entry name" value="Universal_stress_UspA"/>
</dbReference>
<evidence type="ECO:0000313" key="3">
    <source>
        <dbReference type="EMBL" id="NLR90865.1"/>
    </source>
</evidence>
<comment type="caution">
    <text evidence="3">The sequence shown here is derived from an EMBL/GenBank/DDBJ whole genome shotgun (WGS) entry which is preliminary data.</text>
</comment>
<sequence>MSIFKRIIVALDGSSKDEPLLKHAHEYIQKNLSEKIYFIHVQESLELPDDVVSKYPDMLSPLDESIKTTMNNLIHEHIPNIENFDYDLIIEEGDPAETIIKVTKRKQADLIIIGTKSIAARTGAVARKVASFSPCSVLFAPDLIKTTQPKILLPLDFSESSKDCLNQIEEMASLIDTTFVKAINCYKVPTGYSTTGKSYEEVAKVLEEVSQKKLDHFVAKTKKPELVETKAILMKDGQSVAETIYETAKKEEANIIVIGSKTRTWMASMLLSSTAEDLLASDIGLPILIYKSKGKTEDIFAFFDRI</sequence>
<evidence type="ECO:0000256" key="1">
    <source>
        <dbReference type="ARBA" id="ARBA00008791"/>
    </source>
</evidence>
<comment type="similarity">
    <text evidence="1">Belongs to the universal stress protein A family.</text>
</comment>
<dbReference type="InterPro" id="IPR006016">
    <property type="entry name" value="UspA"/>
</dbReference>
<feature type="domain" description="UspA" evidence="2">
    <location>
        <begin position="150"/>
        <end position="280"/>
    </location>
</feature>
<evidence type="ECO:0000259" key="2">
    <source>
        <dbReference type="Pfam" id="PF00582"/>
    </source>
</evidence>
<dbReference type="Gene3D" id="3.40.50.620">
    <property type="entry name" value="HUPs"/>
    <property type="match status" value="2"/>
</dbReference>
<dbReference type="PANTHER" id="PTHR46268:SF6">
    <property type="entry name" value="UNIVERSAL STRESS PROTEIN UP12"/>
    <property type="match status" value="1"/>
</dbReference>
<dbReference type="EMBL" id="JABAIL010000002">
    <property type="protein sequence ID" value="NLR90865.1"/>
    <property type="molecule type" value="Genomic_DNA"/>
</dbReference>
<keyword evidence="4" id="KW-1185">Reference proteome</keyword>
<reference evidence="3 4" key="1">
    <citation type="submission" date="2020-04" db="EMBL/GenBank/DDBJ databases">
        <title>Flammeovirga sp. SR4, a novel species isolated from seawater.</title>
        <authorList>
            <person name="Wang X."/>
        </authorList>
    </citation>
    <scope>NUCLEOTIDE SEQUENCE [LARGE SCALE GENOMIC DNA]</scope>
    <source>
        <strain evidence="3 4">SR4</strain>
    </source>
</reference>
<dbReference type="AlphaFoldDB" id="A0A7X8SII7"/>
<dbReference type="SUPFAM" id="SSF52402">
    <property type="entry name" value="Adenine nucleotide alpha hydrolases-like"/>
    <property type="match status" value="2"/>
</dbReference>
<dbReference type="RefSeq" id="WP_168881579.1">
    <property type="nucleotide sequence ID" value="NZ_JABAIL010000002.1"/>
</dbReference>
<evidence type="ECO:0000313" key="4">
    <source>
        <dbReference type="Proteomes" id="UP000585050"/>
    </source>
</evidence>
<dbReference type="Proteomes" id="UP000585050">
    <property type="component" value="Unassembled WGS sequence"/>
</dbReference>
<dbReference type="InterPro" id="IPR014729">
    <property type="entry name" value="Rossmann-like_a/b/a_fold"/>
</dbReference>
<proteinExistence type="inferred from homology"/>
<dbReference type="Pfam" id="PF00582">
    <property type="entry name" value="Usp"/>
    <property type="match status" value="2"/>
</dbReference>
<gene>
    <name evidence="3" type="ORF">HGP29_06590</name>
</gene>
<dbReference type="PANTHER" id="PTHR46268">
    <property type="entry name" value="STRESS RESPONSE PROTEIN NHAX"/>
    <property type="match status" value="1"/>
</dbReference>
<feature type="domain" description="UspA" evidence="2">
    <location>
        <begin position="4"/>
        <end position="139"/>
    </location>
</feature>